<dbReference type="EMBL" id="JAUEPS010000010">
    <property type="protein sequence ID" value="KAK0461919.1"/>
    <property type="molecule type" value="Genomic_DNA"/>
</dbReference>
<evidence type="ECO:0008006" key="3">
    <source>
        <dbReference type="Google" id="ProtNLM"/>
    </source>
</evidence>
<proteinExistence type="predicted"/>
<gene>
    <name evidence="1" type="ORF">EV420DRAFT_1746226</name>
</gene>
<organism evidence="1 2">
    <name type="scientific">Armillaria tabescens</name>
    <name type="common">Ringless honey mushroom</name>
    <name type="synonym">Agaricus tabescens</name>
    <dbReference type="NCBI Taxonomy" id="1929756"/>
    <lineage>
        <taxon>Eukaryota</taxon>
        <taxon>Fungi</taxon>
        <taxon>Dikarya</taxon>
        <taxon>Basidiomycota</taxon>
        <taxon>Agaricomycotina</taxon>
        <taxon>Agaricomycetes</taxon>
        <taxon>Agaricomycetidae</taxon>
        <taxon>Agaricales</taxon>
        <taxon>Marasmiineae</taxon>
        <taxon>Physalacriaceae</taxon>
        <taxon>Desarmillaria</taxon>
    </lineage>
</organism>
<reference evidence="1" key="1">
    <citation type="submission" date="2023-06" db="EMBL/GenBank/DDBJ databases">
        <authorList>
            <consortium name="Lawrence Berkeley National Laboratory"/>
            <person name="Ahrendt S."/>
            <person name="Sahu N."/>
            <person name="Indic B."/>
            <person name="Wong-Bajracharya J."/>
            <person name="Merenyi Z."/>
            <person name="Ke H.-M."/>
            <person name="Monk M."/>
            <person name="Kocsube S."/>
            <person name="Drula E."/>
            <person name="Lipzen A."/>
            <person name="Balint B."/>
            <person name="Henrissat B."/>
            <person name="Andreopoulos B."/>
            <person name="Martin F.M."/>
            <person name="Harder C.B."/>
            <person name="Rigling D."/>
            <person name="Ford K.L."/>
            <person name="Foster G.D."/>
            <person name="Pangilinan J."/>
            <person name="Papanicolaou A."/>
            <person name="Barry K."/>
            <person name="LaButti K."/>
            <person name="Viragh M."/>
            <person name="Koriabine M."/>
            <person name="Yan M."/>
            <person name="Riley R."/>
            <person name="Champramary S."/>
            <person name="Plett K.L."/>
            <person name="Tsai I.J."/>
            <person name="Slot J."/>
            <person name="Sipos G."/>
            <person name="Plett J."/>
            <person name="Nagy L.G."/>
            <person name="Grigoriev I.V."/>
        </authorList>
    </citation>
    <scope>NUCLEOTIDE SEQUENCE</scope>
    <source>
        <strain evidence="1">CCBAS 213</strain>
    </source>
</reference>
<dbReference type="AlphaFoldDB" id="A0AA39NAA9"/>
<name>A0AA39NAA9_ARMTA</name>
<evidence type="ECO:0000313" key="2">
    <source>
        <dbReference type="Proteomes" id="UP001175211"/>
    </source>
</evidence>
<comment type="caution">
    <text evidence="1">The sequence shown here is derived from an EMBL/GenBank/DDBJ whole genome shotgun (WGS) entry which is preliminary data.</text>
</comment>
<sequence>MQPTRAFVEEILSRQDWIHTFAYPPYVDSLLHTNSVPSPLQTVQLKASLDDLEAPLAEVQSNLDLLRDAVASLENQMSRLQPYRRDYTRILSSIRYIPPEILAKILCGSWENRYTGTDGRISEISVFSIREGPWCLGQVCSSWRRVVETLCPELWATVLIDVPGPCCRKMKSISAEILSRVLERSRNHPLHFSFFQYSAYSEQFQVVDQCFDIMIMHSARWETAKIIVPPSFIPRLSPIRRKIDWLKDMDLVCNRSDDLDSGPESIYAFEIAPKLQVLHLKGMHPDAIIRFPTTNLISFSDQRPWSGDRMTPEYLAIVKSAQKLRSFSYVDYGTAGPISASHSLAFIANSSLEELSTCSRDFMRSVILPALKEVTLKASPSGTIPFRYPCPIDALRGLHEMLIHSQCSLTQLTLCEAALYENLHAILRLSPQLEEFSSYIYQRWTDEYDRVMCDLVTQMKETVMVRGSPQHCLVPSLQQFAIELNGLHFATLSFLDLTFVEMVALRVHGPCVTQWLTKLILWVSESAWTCLDEDDVLALEKLKDEGLDGFVHVH</sequence>
<dbReference type="RefSeq" id="XP_060333657.1">
    <property type="nucleotide sequence ID" value="XM_060480157.1"/>
</dbReference>
<dbReference type="GeneID" id="85363705"/>
<dbReference type="Proteomes" id="UP001175211">
    <property type="component" value="Unassembled WGS sequence"/>
</dbReference>
<accession>A0AA39NAA9</accession>
<protein>
    <recommendedName>
        <fullName evidence="3">F-box domain-containing protein</fullName>
    </recommendedName>
</protein>
<keyword evidence="2" id="KW-1185">Reference proteome</keyword>
<evidence type="ECO:0000313" key="1">
    <source>
        <dbReference type="EMBL" id="KAK0461919.1"/>
    </source>
</evidence>